<reference evidence="3" key="1">
    <citation type="submission" date="2022-10" db="EMBL/GenBank/DDBJ databases">
        <title>The complete genomes of actinobacterial strains from the NBC collection.</title>
        <authorList>
            <person name="Joergensen T.S."/>
            <person name="Alvarez Arevalo M."/>
            <person name="Sterndorff E.B."/>
            <person name="Faurdal D."/>
            <person name="Vuksanovic O."/>
            <person name="Mourched A.-S."/>
            <person name="Charusanti P."/>
            <person name="Shaw S."/>
            <person name="Blin K."/>
            <person name="Weber T."/>
        </authorList>
    </citation>
    <scope>NUCLEOTIDE SEQUENCE</scope>
    <source>
        <strain evidence="3">NBC_01482</strain>
    </source>
</reference>
<keyword evidence="4" id="KW-1185">Reference proteome</keyword>
<feature type="region of interest" description="Disordered" evidence="1">
    <location>
        <begin position="230"/>
        <end position="253"/>
    </location>
</feature>
<dbReference type="EMBL" id="CP109441">
    <property type="protein sequence ID" value="WUV50006.1"/>
    <property type="molecule type" value="Genomic_DNA"/>
</dbReference>
<feature type="transmembrane region" description="Helical" evidence="2">
    <location>
        <begin position="21"/>
        <end position="39"/>
    </location>
</feature>
<name>A0ABZ1Z6J1_9NOCA</name>
<proteinExistence type="predicted"/>
<gene>
    <name evidence="3" type="ORF">OG563_18510</name>
</gene>
<protein>
    <recommendedName>
        <fullName evidence="5">Lipoprotein</fullName>
    </recommendedName>
</protein>
<evidence type="ECO:0000313" key="3">
    <source>
        <dbReference type="EMBL" id="WUV50006.1"/>
    </source>
</evidence>
<organism evidence="3 4">
    <name type="scientific">Nocardia vinacea</name>
    <dbReference type="NCBI Taxonomy" id="96468"/>
    <lineage>
        <taxon>Bacteria</taxon>
        <taxon>Bacillati</taxon>
        <taxon>Actinomycetota</taxon>
        <taxon>Actinomycetes</taxon>
        <taxon>Mycobacteriales</taxon>
        <taxon>Nocardiaceae</taxon>
        <taxon>Nocardia</taxon>
    </lineage>
</organism>
<keyword evidence="2" id="KW-0472">Membrane</keyword>
<evidence type="ECO:0000256" key="1">
    <source>
        <dbReference type="SAM" id="MobiDB-lite"/>
    </source>
</evidence>
<evidence type="ECO:0008006" key="5">
    <source>
        <dbReference type="Google" id="ProtNLM"/>
    </source>
</evidence>
<evidence type="ECO:0000313" key="4">
    <source>
        <dbReference type="Proteomes" id="UP001432062"/>
    </source>
</evidence>
<evidence type="ECO:0000256" key="2">
    <source>
        <dbReference type="SAM" id="Phobius"/>
    </source>
</evidence>
<accession>A0ABZ1Z6J1</accession>
<dbReference type="Proteomes" id="UP001432062">
    <property type="component" value="Chromosome"/>
</dbReference>
<dbReference type="RefSeq" id="WP_327094707.1">
    <property type="nucleotide sequence ID" value="NZ_CP109149.1"/>
</dbReference>
<keyword evidence="2" id="KW-1133">Transmembrane helix</keyword>
<sequence length="305" mass="31826">MERARPIPRERDWKDPRERDRRGLVAIMGGLVLTGAVLLTGCDSVSGIPGDEPKQTSAPTTTAMSAAIPTTTTKVLAQAFAVPVGEVPGLAGAADVAARFGAVLAGSTPAELRSKCWMMAPGNVADMATEQKAVLSALAQPATTTQNTVTWQNAGTTVAFDRNEVVAATKNSSQIVCPWVAQDGAEAGPNEADARHTVRRYLSRFVGTPLDPADKEGTYPLVCKASPANWDPSGTGSPTAPPLANNPGRLTGTTKFTDQEIRSERLRAGYVTVEVPVTNSSGVTQTRTFTLTAGNAGYCIGDVSA</sequence>
<keyword evidence="2" id="KW-0812">Transmembrane</keyword>